<dbReference type="AlphaFoldDB" id="B4NPS1"/>
<gene>
    <name evidence="2" type="primary">Dwil\GK14631</name>
    <name evidence="2" type="ORF">Dwil_GK14631</name>
</gene>
<dbReference type="OrthoDB" id="7912743at2759"/>
<evidence type="ECO:0000313" key="3">
    <source>
        <dbReference type="Proteomes" id="UP000007798"/>
    </source>
</evidence>
<dbReference type="eggNOG" id="ENOG502T93W">
    <property type="taxonomic scope" value="Eukaryota"/>
</dbReference>
<accession>B4NPS1</accession>
<keyword evidence="1" id="KW-0732">Signal</keyword>
<dbReference type="Gene3D" id="2.70.220.10">
    <property type="entry name" value="Ganglioside GM2 activator"/>
    <property type="match status" value="1"/>
</dbReference>
<dbReference type="EMBL" id="CH964291">
    <property type="protein sequence ID" value="EDW86511.2"/>
    <property type="molecule type" value="Genomic_DNA"/>
</dbReference>
<evidence type="ECO:0008006" key="4">
    <source>
        <dbReference type="Google" id="ProtNLM"/>
    </source>
</evidence>
<evidence type="ECO:0000256" key="1">
    <source>
        <dbReference type="ARBA" id="ARBA00022729"/>
    </source>
</evidence>
<keyword evidence="3" id="KW-1185">Reference proteome</keyword>
<dbReference type="InterPro" id="IPR006601">
    <property type="entry name" value="Uncharacterised_DM11_DROME"/>
</dbReference>
<proteinExistence type="predicted"/>
<protein>
    <recommendedName>
        <fullName evidence="4">MD-2-related lipid-recognition domain-containing protein</fullName>
    </recommendedName>
</protein>
<dbReference type="Proteomes" id="UP000007798">
    <property type="component" value="Unassembled WGS sequence"/>
</dbReference>
<dbReference type="InParanoid" id="B4NPS1"/>
<evidence type="ECO:0000313" key="2">
    <source>
        <dbReference type="EMBL" id="EDW86511.2"/>
    </source>
</evidence>
<reference evidence="2 3" key="1">
    <citation type="journal article" date="2007" name="Nature">
        <title>Evolution of genes and genomes on the Drosophila phylogeny.</title>
        <authorList>
            <consortium name="Drosophila 12 Genomes Consortium"/>
            <person name="Clark A.G."/>
            <person name="Eisen M.B."/>
            <person name="Smith D.R."/>
            <person name="Bergman C.M."/>
            <person name="Oliver B."/>
            <person name="Markow T.A."/>
            <person name="Kaufman T.C."/>
            <person name="Kellis M."/>
            <person name="Gelbart W."/>
            <person name="Iyer V.N."/>
            <person name="Pollard D.A."/>
            <person name="Sackton T.B."/>
            <person name="Larracuente A.M."/>
            <person name="Singh N.D."/>
            <person name="Abad J.P."/>
            <person name="Abt D.N."/>
            <person name="Adryan B."/>
            <person name="Aguade M."/>
            <person name="Akashi H."/>
            <person name="Anderson W.W."/>
            <person name="Aquadro C.F."/>
            <person name="Ardell D.H."/>
            <person name="Arguello R."/>
            <person name="Artieri C.G."/>
            <person name="Barbash D.A."/>
            <person name="Barker D."/>
            <person name="Barsanti P."/>
            <person name="Batterham P."/>
            <person name="Batzoglou S."/>
            <person name="Begun D."/>
            <person name="Bhutkar A."/>
            <person name="Blanco E."/>
            <person name="Bosak S.A."/>
            <person name="Bradley R.K."/>
            <person name="Brand A.D."/>
            <person name="Brent M.R."/>
            <person name="Brooks A.N."/>
            <person name="Brown R.H."/>
            <person name="Butlin R.K."/>
            <person name="Caggese C."/>
            <person name="Calvi B.R."/>
            <person name="Bernardo de Carvalho A."/>
            <person name="Caspi A."/>
            <person name="Castrezana S."/>
            <person name="Celniker S.E."/>
            <person name="Chang J.L."/>
            <person name="Chapple C."/>
            <person name="Chatterji S."/>
            <person name="Chinwalla A."/>
            <person name="Civetta A."/>
            <person name="Clifton S.W."/>
            <person name="Comeron J.M."/>
            <person name="Costello J.C."/>
            <person name="Coyne J.A."/>
            <person name="Daub J."/>
            <person name="David R.G."/>
            <person name="Delcher A.L."/>
            <person name="Delehaunty K."/>
            <person name="Do C.B."/>
            <person name="Ebling H."/>
            <person name="Edwards K."/>
            <person name="Eickbush T."/>
            <person name="Evans J.D."/>
            <person name="Filipski A."/>
            <person name="Findeiss S."/>
            <person name="Freyhult E."/>
            <person name="Fulton L."/>
            <person name="Fulton R."/>
            <person name="Garcia A.C."/>
            <person name="Gardiner A."/>
            <person name="Garfield D.A."/>
            <person name="Garvin B.E."/>
            <person name="Gibson G."/>
            <person name="Gilbert D."/>
            <person name="Gnerre S."/>
            <person name="Godfrey J."/>
            <person name="Good R."/>
            <person name="Gotea V."/>
            <person name="Gravely B."/>
            <person name="Greenberg A.J."/>
            <person name="Griffiths-Jones S."/>
            <person name="Gross S."/>
            <person name="Guigo R."/>
            <person name="Gustafson E.A."/>
            <person name="Haerty W."/>
            <person name="Hahn M.W."/>
            <person name="Halligan D.L."/>
            <person name="Halpern A.L."/>
            <person name="Halter G.M."/>
            <person name="Han M.V."/>
            <person name="Heger A."/>
            <person name="Hillier L."/>
            <person name="Hinrichs A.S."/>
            <person name="Holmes I."/>
            <person name="Hoskins R.A."/>
            <person name="Hubisz M.J."/>
            <person name="Hultmark D."/>
            <person name="Huntley M.A."/>
            <person name="Jaffe D.B."/>
            <person name="Jagadeeshan S."/>
            <person name="Jeck W.R."/>
            <person name="Johnson J."/>
            <person name="Jones C.D."/>
            <person name="Jordan W.C."/>
            <person name="Karpen G.H."/>
            <person name="Kataoka E."/>
            <person name="Keightley P.D."/>
            <person name="Kheradpour P."/>
            <person name="Kirkness E.F."/>
            <person name="Koerich L.B."/>
            <person name="Kristiansen K."/>
            <person name="Kudrna D."/>
            <person name="Kulathinal R.J."/>
            <person name="Kumar S."/>
            <person name="Kwok R."/>
            <person name="Lander E."/>
            <person name="Langley C.H."/>
            <person name="Lapoint R."/>
            <person name="Lazzaro B.P."/>
            <person name="Lee S.J."/>
            <person name="Levesque L."/>
            <person name="Li R."/>
            <person name="Lin C.F."/>
            <person name="Lin M.F."/>
            <person name="Lindblad-Toh K."/>
            <person name="Llopart A."/>
            <person name="Long M."/>
            <person name="Low L."/>
            <person name="Lozovsky E."/>
            <person name="Lu J."/>
            <person name="Luo M."/>
            <person name="Machado C.A."/>
            <person name="Makalowski W."/>
            <person name="Marzo M."/>
            <person name="Matsuda M."/>
            <person name="Matzkin L."/>
            <person name="McAllister B."/>
            <person name="McBride C.S."/>
            <person name="McKernan B."/>
            <person name="McKernan K."/>
            <person name="Mendez-Lago M."/>
            <person name="Minx P."/>
            <person name="Mollenhauer M.U."/>
            <person name="Montooth K."/>
            <person name="Mount S.M."/>
            <person name="Mu X."/>
            <person name="Myers E."/>
            <person name="Negre B."/>
            <person name="Newfeld S."/>
            <person name="Nielsen R."/>
            <person name="Noor M.A."/>
            <person name="O'Grady P."/>
            <person name="Pachter L."/>
            <person name="Papaceit M."/>
            <person name="Parisi M.J."/>
            <person name="Parisi M."/>
            <person name="Parts L."/>
            <person name="Pedersen J.S."/>
            <person name="Pesole G."/>
            <person name="Phillippy A.M."/>
            <person name="Ponting C.P."/>
            <person name="Pop M."/>
            <person name="Porcelli D."/>
            <person name="Powell J.R."/>
            <person name="Prohaska S."/>
            <person name="Pruitt K."/>
            <person name="Puig M."/>
            <person name="Quesneville H."/>
            <person name="Ram K.R."/>
            <person name="Rand D."/>
            <person name="Rasmussen M.D."/>
            <person name="Reed L.K."/>
            <person name="Reenan R."/>
            <person name="Reily A."/>
            <person name="Remington K.A."/>
            <person name="Rieger T.T."/>
            <person name="Ritchie M.G."/>
            <person name="Robin C."/>
            <person name="Rogers Y.H."/>
            <person name="Rohde C."/>
            <person name="Rozas J."/>
            <person name="Rubenfield M.J."/>
            <person name="Ruiz A."/>
            <person name="Russo S."/>
            <person name="Salzberg S.L."/>
            <person name="Sanchez-Gracia A."/>
            <person name="Saranga D.J."/>
            <person name="Sato H."/>
            <person name="Schaeffer S.W."/>
            <person name="Schatz M.C."/>
            <person name="Schlenke T."/>
            <person name="Schwartz R."/>
            <person name="Segarra C."/>
            <person name="Singh R.S."/>
            <person name="Sirot L."/>
            <person name="Sirota M."/>
            <person name="Sisneros N.B."/>
            <person name="Smith C.D."/>
            <person name="Smith T.F."/>
            <person name="Spieth J."/>
            <person name="Stage D.E."/>
            <person name="Stark A."/>
            <person name="Stephan W."/>
            <person name="Strausberg R.L."/>
            <person name="Strempel S."/>
            <person name="Sturgill D."/>
            <person name="Sutton G."/>
            <person name="Sutton G.G."/>
            <person name="Tao W."/>
            <person name="Teichmann S."/>
            <person name="Tobari Y.N."/>
            <person name="Tomimura Y."/>
            <person name="Tsolas J.M."/>
            <person name="Valente V.L."/>
            <person name="Venter E."/>
            <person name="Venter J.C."/>
            <person name="Vicario S."/>
            <person name="Vieira F.G."/>
            <person name="Vilella A.J."/>
            <person name="Villasante A."/>
            <person name="Walenz B."/>
            <person name="Wang J."/>
            <person name="Wasserman M."/>
            <person name="Watts T."/>
            <person name="Wilson D."/>
            <person name="Wilson R.K."/>
            <person name="Wing R.A."/>
            <person name="Wolfner M.F."/>
            <person name="Wong A."/>
            <person name="Wong G.K."/>
            <person name="Wu C.I."/>
            <person name="Wu G."/>
            <person name="Yamamoto D."/>
            <person name="Yang H.P."/>
            <person name="Yang S.P."/>
            <person name="Yorke J.A."/>
            <person name="Yoshida K."/>
            <person name="Zdobnov E."/>
            <person name="Zhang P."/>
            <person name="Zhang Y."/>
            <person name="Zimin A.V."/>
            <person name="Baldwin J."/>
            <person name="Abdouelleil A."/>
            <person name="Abdulkadir J."/>
            <person name="Abebe A."/>
            <person name="Abera B."/>
            <person name="Abreu J."/>
            <person name="Acer S.C."/>
            <person name="Aftuck L."/>
            <person name="Alexander A."/>
            <person name="An P."/>
            <person name="Anderson E."/>
            <person name="Anderson S."/>
            <person name="Arachi H."/>
            <person name="Azer M."/>
            <person name="Bachantsang P."/>
            <person name="Barry A."/>
            <person name="Bayul T."/>
            <person name="Berlin A."/>
            <person name="Bessette D."/>
            <person name="Bloom T."/>
            <person name="Blye J."/>
            <person name="Boguslavskiy L."/>
            <person name="Bonnet C."/>
            <person name="Boukhgalter B."/>
            <person name="Bourzgui I."/>
            <person name="Brown A."/>
            <person name="Cahill P."/>
            <person name="Channer S."/>
            <person name="Cheshatsang Y."/>
            <person name="Chuda L."/>
            <person name="Citroen M."/>
            <person name="Collymore A."/>
            <person name="Cooke P."/>
            <person name="Costello M."/>
            <person name="D'Aco K."/>
            <person name="Daza R."/>
            <person name="De Haan G."/>
            <person name="DeGray S."/>
            <person name="DeMaso C."/>
            <person name="Dhargay N."/>
            <person name="Dooley K."/>
            <person name="Dooley E."/>
            <person name="Doricent M."/>
            <person name="Dorje P."/>
            <person name="Dorjee K."/>
            <person name="Dupes A."/>
            <person name="Elong R."/>
            <person name="Falk J."/>
            <person name="Farina A."/>
            <person name="Faro S."/>
            <person name="Ferguson D."/>
            <person name="Fisher S."/>
            <person name="Foley C.D."/>
            <person name="Franke A."/>
            <person name="Friedrich D."/>
            <person name="Gadbois L."/>
            <person name="Gearin G."/>
            <person name="Gearin C.R."/>
            <person name="Giannoukos G."/>
            <person name="Goode T."/>
            <person name="Graham J."/>
            <person name="Grandbois E."/>
            <person name="Grewal S."/>
            <person name="Gyaltsen K."/>
            <person name="Hafez N."/>
            <person name="Hagos B."/>
            <person name="Hall J."/>
            <person name="Henson C."/>
            <person name="Hollinger A."/>
            <person name="Honan T."/>
            <person name="Huard M.D."/>
            <person name="Hughes L."/>
            <person name="Hurhula B."/>
            <person name="Husby M.E."/>
            <person name="Kamat A."/>
            <person name="Kanga B."/>
            <person name="Kashin S."/>
            <person name="Khazanovich D."/>
            <person name="Kisner P."/>
            <person name="Lance K."/>
            <person name="Lara M."/>
            <person name="Lee W."/>
            <person name="Lennon N."/>
            <person name="Letendre F."/>
            <person name="LeVine R."/>
            <person name="Lipovsky A."/>
            <person name="Liu X."/>
            <person name="Liu J."/>
            <person name="Liu S."/>
            <person name="Lokyitsang T."/>
            <person name="Lokyitsang Y."/>
            <person name="Lubonja R."/>
            <person name="Lui A."/>
            <person name="MacDonald P."/>
            <person name="Magnisalis V."/>
            <person name="Maru K."/>
            <person name="Matthews C."/>
            <person name="McCusker W."/>
            <person name="McDonough S."/>
            <person name="Mehta T."/>
            <person name="Meldrim J."/>
            <person name="Meneus L."/>
            <person name="Mihai O."/>
            <person name="Mihalev A."/>
            <person name="Mihova T."/>
            <person name="Mittelman R."/>
            <person name="Mlenga V."/>
            <person name="Montmayeur A."/>
            <person name="Mulrain L."/>
            <person name="Navidi A."/>
            <person name="Naylor J."/>
            <person name="Negash T."/>
            <person name="Nguyen T."/>
            <person name="Nguyen N."/>
            <person name="Nicol R."/>
            <person name="Norbu C."/>
            <person name="Norbu N."/>
            <person name="Novod N."/>
            <person name="O'Neill B."/>
            <person name="Osman S."/>
            <person name="Markiewicz E."/>
            <person name="Oyono O.L."/>
            <person name="Patti C."/>
            <person name="Phunkhang P."/>
            <person name="Pierre F."/>
            <person name="Priest M."/>
            <person name="Raghuraman S."/>
            <person name="Rege F."/>
            <person name="Reyes R."/>
            <person name="Rise C."/>
            <person name="Rogov P."/>
            <person name="Ross K."/>
            <person name="Ryan E."/>
            <person name="Settipalli S."/>
            <person name="Shea T."/>
            <person name="Sherpa N."/>
            <person name="Shi L."/>
            <person name="Shih D."/>
            <person name="Sparrow T."/>
            <person name="Spaulding J."/>
            <person name="Stalker J."/>
            <person name="Stange-Thomann N."/>
            <person name="Stavropoulos S."/>
            <person name="Stone C."/>
            <person name="Strader C."/>
            <person name="Tesfaye S."/>
            <person name="Thomson T."/>
            <person name="Thoulutsang Y."/>
            <person name="Thoulutsang D."/>
            <person name="Topham K."/>
            <person name="Topping I."/>
            <person name="Tsamla T."/>
            <person name="Vassiliev H."/>
            <person name="Vo A."/>
            <person name="Wangchuk T."/>
            <person name="Wangdi T."/>
            <person name="Weiand M."/>
            <person name="Wilkinson J."/>
            <person name="Wilson A."/>
            <person name="Yadav S."/>
            <person name="Young G."/>
            <person name="Yu Q."/>
            <person name="Zembek L."/>
            <person name="Zhong D."/>
            <person name="Zimmer A."/>
            <person name="Zwirko Z."/>
            <person name="Jaffe D.B."/>
            <person name="Alvarez P."/>
            <person name="Brockman W."/>
            <person name="Butler J."/>
            <person name="Chin C."/>
            <person name="Gnerre S."/>
            <person name="Grabherr M."/>
            <person name="Kleber M."/>
            <person name="Mauceli E."/>
            <person name="MacCallum I."/>
        </authorList>
    </citation>
    <scope>NUCLEOTIDE SEQUENCE [LARGE SCALE GENOMIC DNA]</scope>
    <source>
        <strain evidence="3">Tucson 14030-0811.24</strain>
    </source>
</reference>
<organism evidence="2 3">
    <name type="scientific">Drosophila willistoni</name>
    <name type="common">Fruit fly</name>
    <dbReference type="NCBI Taxonomy" id="7260"/>
    <lineage>
        <taxon>Eukaryota</taxon>
        <taxon>Metazoa</taxon>
        <taxon>Ecdysozoa</taxon>
        <taxon>Arthropoda</taxon>
        <taxon>Hexapoda</taxon>
        <taxon>Insecta</taxon>
        <taxon>Pterygota</taxon>
        <taxon>Neoptera</taxon>
        <taxon>Endopterygota</taxon>
        <taxon>Diptera</taxon>
        <taxon>Brachycera</taxon>
        <taxon>Muscomorpha</taxon>
        <taxon>Ephydroidea</taxon>
        <taxon>Drosophilidae</taxon>
        <taxon>Drosophila</taxon>
        <taxon>Sophophora</taxon>
    </lineage>
</organism>
<dbReference type="SMART" id="SM00675">
    <property type="entry name" value="DM11"/>
    <property type="match status" value="1"/>
</dbReference>
<dbReference type="KEGG" id="dwi:6652858"/>
<sequence length="197" mass="22289">MLLSLPLSRVFFVSLGLIIGLASIGCTVYEIIGDEKSLLATCDPSEDMGNLAMNDIVDLSDLSFTLDEDMETVYVSGDVKVLLDIPHNAPIKMEVEVFRLERGTWMPTIITIKRNNLCESLKDPREFWHVYLMQISKGQIKCPPDQGDIYTLNNLTNHLIIKNLPRWDIEGDLKAIVHFSIDKHKSCTAVYSKVYVK</sequence>
<name>B4NPS1_DROWI</name>
<dbReference type="InterPro" id="IPR036846">
    <property type="entry name" value="GM2-AP_sf"/>
</dbReference>
<dbReference type="HOGENOM" id="CLU_113027_0_0_1"/>